<comment type="caution">
    <text evidence="2">The sequence shown here is derived from an EMBL/GenBank/DDBJ whole genome shotgun (WGS) entry which is preliminary data.</text>
</comment>
<reference evidence="2 3" key="1">
    <citation type="submission" date="2017-12" db="EMBL/GenBank/DDBJ databases">
        <title>Comparative genomics of Botrytis spp.</title>
        <authorList>
            <person name="Valero-Jimenez C.A."/>
            <person name="Tapia P."/>
            <person name="Veloso J."/>
            <person name="Silva-Moreno E."/>
            <person name="Staats M."/>
            <person name="Valdes J.H."/>
            <person name="Van Kan J.A.L."/>
        </authorList>
    </citation>
    <scope>NUCLEOTIDE SEQUENCE [LARGE SCALE GENOMIC DNA]</scope>
    <source>
        <strain evidence="2 3">MUCL3349</strain>
    </source>
</reference>
<feature type="transmembrane region" description="Helical" evidence="1">
    <location>
        <begin position="154"/>
        <end position="174"/>
    </location>
</feature>
<keyword evidence="1" id="KW-1133">Transmembrane helix</keyword>
<evidence type="ECO:0000313" key="2">
    <source>
        <dbReference type="EMBL" id="TGO83078.1"/>
    </source>
</evidence>
<accession>A0A4Z1KCK3</accession>
<keyword evidence="1" id="KW-0472">Membrane</keyword>
<dbReference type="OrthoDB" id="4768569at2759"/>
<keyword evidence="1" id="KW-0812">Transmembrane</keyword>
<name>A0A4Z1KCK3_9HELO</name>
<sequence length="209" mass="23423">MALNDIESEGFYRLFRYRFGGCRALKIRPTDKQSLLEYVSARYPASELGAILEPLIAMISATVTTRYTLYHEQGRINPSNKPMSYTINSGSLGVVLDPYALSLLASCILLGYSISSFTHRRQGHDRCQSFILVSAILMATTIGFGLGIDSNLIMLGFIPWALILAMVLSVFIHWTARRHRRPRDCPGVFLLEKIGKPIMPPRLEETHGC</sequence>
<protein>
    <submittedName>
        <fullName evidence="2">Uncharacterized protein</fullName>
    </submittedName>
</protein>
<dbReference type="EMBL" id="PQXO01000705">
    <property type="protein sequence ID" value="TGO83078.1"/>
    <property type="molecule type" value="Genomic_DNA"/>
</dbReference>
<keyword evidence="3" id="KW-1185">Reference proteome</keyword>
<evidence type="ECO:0000313" key="3">
    <source>
        <dbReference type="Proteomes" id="UP000297280"/>
    </source>
</evidence>
<dbReference type="AlphaFoldDB" id="A0A4Z1KCK3"/>
<dbReference type="Proteomes" id="UP000297280">
    <property type="component" value="Unassembled WGS sequence"/>
</dbReference>
<organism evidence="2 3">
    <name type="scientific">Botrytis porri</name>
    <dbReference type="NCBI Taxonomy" id="87229"/>
    <lineage>
        <taxon>Eukaryota</taxon>
        <taxon>Fungi</taxon>
        <taxon>Dikarya</taxon>
        <taxon>Ascomycota</taxon>
        <taxon>Pezizomycotina</taxon>
        <taxon>Leotiomycetes</taxon>
        <taxon>Helotiales</taxon>
        <taxon>Sclerotiniaceae</taxon>
        <taxon>Botrytis</taxon>
    </lineage>
</organism>
<feature type="transmembrane region" description="Helical" evidence="1">
    <location>
        <begin position="130"/>
        <end position="148"/>
    </location>
</feature>
<feature type="transmembrane region" description="Helical" evidence="1">
    <location>
        <begin position="99"/>
        <end position="118"/>
    </location>
</feature>
<gene>
    <name evidence="2" type="ORF">BPOR_0706g00030</name>
</gene>
<evidence type="ECO:0000256" key="1">
    <source>
        <dbReference type="SAM" id="Phobius"/>
    </source>
</evidence>
<proteinExistence type="predicted"/>